<dbReference type="SUPFAM" id="SSF54001">
    <property type="entry name" value="Cysteine proteinases"/>
    <property type="match status" value="1"/>
</dbReference>
<reference evidence="6 7" key="1">
    <citation type="submission" date="2020-05" db="EMBL/GenBank/DDBJ databases">
        <title>Identification and distribution of gene clusters putatively required for synthesis of sphingolipid metabolism inhibitors in phylogenetically diverse species of the filamentous fungus Fusarium.</title>
        <authorList>
            <person name="Kim H.-S."/>
            <person name="Busman M."/>
            <person name="Brown D.W."/>
            <person name="Divon H."/>
            <person name="Uhlig S."/>
            <person name="Proctor R.H."/>
        </authorList>
    </citation>
    <scope>NUCLEOTIDE SEQUENCE [LARGE SCALE GENOMIC DNA]</scope>
    <source>
        <strain evidence="6 7">NRRL 20693</strain>
    </source>
</reference>
<evidence type="ECO:0000256" key="1">
    <source>
        <dbReference type="ARBA" id="ARBA00005234"/>
    </source>
</evidence>
<evidence type="ECO:0000256" key="4">
    <source>
        <dbReference type="SAM" id="Coils"/>
    </source>
</evidence>
<dbReference type="Pfam" id="PF02902">
    <property type="entry name" value="Peptidase_C48"/>
    <property type="match status" value="1"/>
</dbReference>
<comment type="caution">
    <text evidence="6">The sequence shown here is derived from an EMBL/GenBank/DDBJ whole genome shotgun (WGS) entry which is preliminary data.</text>
</comment>
<evidence type="ECO:0000313" key="6">
    <source>
        <dbReference type="EMBL" id="KAF5664048.1"/>
    </source>
</evidence>
<keyword evidence="3" id="KW-0378">Hydrolase</keyword>
<proteinExistence type="inferred from homology"/>
<accession>A0A8H5T6M6</accession>
<dbReference type="PROSITE" id="PS50600">
    <property type="entry name" value="ULP_PROTEASE"/>
    <property type="match status" value="1"/>
</dbReference>
<dbReference type="InterPro" id="IPR038765">
    <property type="entry name" value="Papain-like_cys_pep_sf"/>
</dbReference>
<evidence type="ECO:0000259" key="5">
    <source>
        <dbReference type="PROSITE" id="PS50600"/>
    </source>
</evidence>
<keyword evidence="7" id="KW-1185">Reference proteome</keyword>
<name>A0A8H5T6M6_FUSHE</name>
<evidence type="ECO:0000256" key="2">
    <source>
        <dbReference type="ARBA" id="ARBA00022670"/>
    </source>
</evidence>
<keyword evidence="2" id="KW-0645">Protease</keyword>
<dbReference type="GO" id="GO:0008234">
    <property type="term" value="F:cysteine-type peptidase activity"/>
    <property type="evidence" value="ECO:0007669"/>
    <property type="project" value="InterPro"/>
</dbReference>
<evidence type="ECO:0000313" key="7">
    <source>
        <dbReference type="Proteomes" id="UP000567885"/>
    </source>
</evidence>
<dbReference type="InterPro" id="IPR003653">
    <property type="entry name" value="Peptidase_C48_C"/>
</dbReference>
<evidence type="ECO:0000256" key="3">
    <source>
        <dbReference type="ARBA" id="ARBA00022801"/>
    </source>
</evidence>
<dbReference type="Gene3D" id="3.40.395.10">
    <property type="entry name" value="Adenoviral Proteinase, Chain A"/>
    <property type="match status" value="1"/>
</dbReference>
<sequence length="366" mass="41998">MLQSNDITWCAKLFSIPAEWKIFDAGYPLRGSTLAYSPSGSHLVFFVNNKQHWSLVHLDVQQSQLNHYNSLETYDMPISGLKDWILKQPAIKVADEIIINEKKCTQQKDGINCGIFALAFLKSLVEDVQIPPQVDCKALRDTWSSHLETSVLADPDDQYTHNDHRTSLSTDDYGSLDSRLAVTPVPTPHGMGTMDCFQQFLVSLKRDQSRLEKKEKELLTKRGELSDMQQNLESCQQKLEEEEKLLRGLQEQARSTENAYQKCETWLDTFPEGNNSERQLWLNEIESKMQSYVETMMEESESLRRRCKIAEESCENARKEIQKIQTHISRSKEQQLATELIVSKFKEEVAKIKQQCADVVGDLSVS</sequence>
<feature type="coiled-coil region" evidence="4">
    <location>
        <begin position="293"/>
        <end position="334"/>
    </location>
</feature>
<keyword evidence="4" id="KW-0175">Coiled coil</keyword>
<dbReference type="EMBL" id="JAAGWQ010000139">
    <property type="protein sequence ID" value="KAF5664048.1"/>
    <property type="molecule type" value="Genomic_DNA"/>
</dbReference>
<dbReference type="AlphaFoldDB" id="A0A8H5T6M6"/>
<dbReference type="GO" id="GO:0006508">
    <property type="term" value="P:proteolysis"/>
    <property type="evidence" value="ECO:0007669"/>
    <property type="project" value="UniProtKB-KW"/>
</dbReference>
<feature type="coiled-coil region" evidence="4">
    <location>
        <begin position="201"/>
        <end position="259"/>
    </location>
</feature>
<protein>
    <recommendedName>
        <fullName evidence="5">Ubiquitin-like protease family profile domain-containing protein</fullName>
    </recommendedName>
</protein>
<dbReference type="Proteomes" id="UP000567885">
    <property type="component" value="Unassembled WGS sequence"/>
</dbReference>
<comment type="similarity">
    <text evidence="1">Belongs to the peptidase C48 family.</text>
</comment>
<gene>
    <name evidence="6" type="ORF">FHETE_7257</name>
</gene>
<dbReference type="OrthoDB" id="5057644at2759"/>
<organism evidence="6 7">
    <name type="scientific">Fusarium heterosporum</name>
    <dbReference type="NCBI Taxonomy" id="42747"/>
    <lineage>
        <taxon>Eukaryota</taxon>
        <taxon>Fungi</taxon>
        <taxon>Dikarya</taxon>
        <taxon>Ascomycota</taxon>
        <taxon>Pezizomycotina</taxon>
        <taxon>Sordariomycetes</taxon>
        <taxon>Hypocreomycetidae</taxon>
        <taxon>Hypocreales</taxon>
        <taxon>Nectriaceae</taxon>
        <taxon>Fusarium</taxon>
        <taxon>Fusarium heterosporum species complex</taxon>
    </lineage>
</organism>
<feature type="domain" description="Ubiquitin-like protease family profile" evidence="5">
    <location>
        <begin position="1"/>
        <end position="124"/>
    </location>
</feature>
<dbReference type="GO" id="GO:0019783">
    <property type="term" value="F:ubiquitin-like protein peptidase activity"/>
    <property type="evidence" value="ECO:0007669"/>
    <property type="project" value="UniProtKB-ARBA"/>
</dbReference>